<evidence type="ECO:0000313" key="4">
    <source>
        <dbReference type="EMBL" id="QKQ25053.1"/>
    </source>
</evidence>
<reference evidence="4 5" key="1">
    <citation type="submission" date="2020-05" db="EMBL/GenBank/DDBJ databases">
        <title>Horizontal transmission and recombination maintain forever young bacterial symbiont genomes.</title>
        <authorList>
            <person name="Russell S.L."/>
            <person name="Pepper-Tunick E."/>
            <person name="Svedberg J."/>
            <person name="Byrne A."/>
            <person name="Ruelas Castillo J."/>
            <person name="Vollmers C."/>
            <person name="Beinart R.A."/>
            <person name="Corbett-Detig R."/>
        </authorList>
    </citation>
    <scope>NUCLEOTIDE SEQUENCE [LARGE SCALE GENOMIC DNA]</scope>
    <source>
        <strain evidence="4">Santa_Monica_outfall</strain>
    </source>
</reference>
<feature type="compositionally biased region" description="Polar residues" evidence="1">
    <location>
        <begin position="38"/>
        <end position="50"/>
    </location>
</feature>
<evidence type="ECO:0000256" key="1">
    <source>
        <dbReference type="SAM" id="MobiDB-lite"/>
    </source>
</evidence>
<keyword evidence="5" id="KW-1185">Reference proteome</keyword>
<evidence type="ECO:0000259" key="3">
    <source>
        <dbReference type="Pfam" id="PF07603"/>
    </source>
</evidence>
<feature type="chain" id="PRO_5027068022" evidence="2">
    <location>
        <begin position="20"/>
        <end position="472"/>
    </location>
</feature>
<feature type="domain" description="Lcl C-terminal" evidence="3">
    <location>
        <begin position="327"/>
        <end position="421"/>
    </location>
</feature>
<gene>
    <name evidence="4" type="ORF">HUE57_01185</name>
</gene>
<evidence type="ECO:0000313" key="5">
    <source>
        <dbReference type="Proteomes" id="UP000509658"/>
    </source>
</evidence>
<dbReference type="Pfam" id="PF07603">
    <property type="entry name" value="Lcl_C"/>
    <property type="match status" value="2"/>
</dbReference>
<dbReference type="EMBL" id="CP054491">
    <property type="protein sequence ID" value="QKQ25053.1"/>
    <property type="molecule type" value="Genomic_DNA"/>
</dbReference>
<feature type="compositionally biased region" description="Gly residues" evidence="1">
    <location>
        <begin position="78"/>
        <end position="99"/>
    </location>
</feature>
<feature type="signal peptide" evidence="2">
    <location>
        <begin position="1"/>
        <end position="19"/>
    </location>
</feature>
<dbReference type="InterPro" id="IPR011460">
    <property type="entry name" value="Lcl_C"/>
</dbReference>
<keyword evidence="2" id="KW-0732">Signal</keyword>
<protein>
    <submittedName>
        <fullName evidence="4">DUF1566 domain-containing protein</fullName>
    </submittedName>
</protein>
<evidence type="ECO:0000256" key="2">
    <source>
        <dbReference type="SAM" id="SignalP"/>
    </source>
</evidence>
<dbReference type="Proteomes" id="UP000509658">
    <property type="component" value="Chromosome"/>
</dbReference>
<feature type="region of interest" description="Disordered" evidence="1">
    <location>
        <begin position="24"/>
        <end position="128"/>
    </location>
</feature>
<dbReference type="AlphaFoldDB" id="A0A6N0HRR6"/>
<dbReference type="KEGG" id="rev:HUE57_01185"/>
<feature type="domain" description="Lcl C-terminal" evidence="3">
    <location>
        <begin position="171"/>
        <end position="312"/>
    </location>
</feature>
<proteinExistence type="predicted"/>
<feature type="compositionally biased region" description="Polar residues" evidence="1">
    <location>
        <begin position="111"/>
        <end position="128"/>
    </location>
</feature>
<name>A0A6N0HRR6_9GAMM</name>
<dbReference type="RefSeq" id="WP_172840190.1">
    <property type="nucleotide sequence ID" value="NZ_CP054491.1"/>
</dbReference>
<organism evidence="4 5">
    <name type="scientific">Candidatus Reidiella endopervernicosa</name>
    <dbReference type="NCBI Taxonomy" id="2738883"/>
    <lineage>
        <taxon>Bacteria</taxon>
        <taxon>Pseudomonadati</taxon>
        <taxon>Pseudomonadota</taxon>
        <taxon>Gammaproteobacteria</taxon>
        <taxon>Candidatus Reidiella</taxon>
    </lineage>
</organism>
<dbReference type="PANTHER" id="PTHR35812:SF1">
    <property type="entry name" value="LIPOPROTEIN"/>
    <property type="match status" value="1"/>
</dbReference>
<dbReference type="PANTHER" id="PTHR35812">
    <property type="entry name" value="LIPOPROTEIN"/>
    <property type="match status" value="1"/>
</dbReference>
<feature type="region of interest" description="Disordered" evidence="1">
    <location>
        <begin position="433"/>
        <end position="453"/>
    </location>
</feature>
<sequence length="472" mass="51680">MHYLYLIFAAFMFAAAVTAAQMPERGPMGGPPPEAKSACQSSSEGSQCSFTAPHGRVSGSCRSMGQDGRVCVPERGRGGPGGPGGTGDQGRPAGPGGSGEMQPRGARPSALNISATNPTAQASSSRIADTMQGSCFDGRGKIDCPAEGEPFYGQDASFVGGPQAYTDHGNGTVTDHSTGLQWQQEHNRERLGFYAAKRACEQLELAGRDDWRLPNIKSLFSISDWRGVTGSRFFINSRYFELEEPDESILTGDRFRSTHRTSMMGQTWSSTIYAGDHWGRNVEAAFFFNFLDGRIKQAPTNGRYGLFYRCVRGEPYGENLLVDNRNGTISDRKSGLVWQQSDDGKERDWPQLLAYCNDLQLAGKDDWRLPNVKALQSIVDYRNAYPAIDMRFFAQRDSRGWFWSSTTHGDSAGMANYVCFGACTSVDGVDTHGAGAQRSDPKTGEPKSWPAMGGQRDEVRIYNYARCVRDAV</sequence>
<accession>A0A6N0HRR6</accession>